<keyword evidence="3" id="KW-1185">Reference proteome</keyword>
<protein>
    <submittedName>
        <fullName evidence="2">Anti-anti-sigma factor</fullName>
    </submittedName>
</protein>
<dbReference type="Proteomes" id="UP000236732">
    <property type="component" value="Unassembled WGS sequence"/>
</dbReference>
<dbReference type="SUPFAM" id="SSF52091">
    <property type="entry name" value="SpoIIaa-like"/>
    <property type="match status" value="1"/>
</dbReference>
<evidence type="ECO:0000313" key="2">
    <source>
        <dbReference type="EMBL" id="SEG93163.1"/>
    </source>
</evidence>
<dbReference type="InterPro" id="IPR058548">
    <property type="entry name" value="MlaB-like_STAS"/>
</dbReference>
<dbReference type="Gene3D" id="3.30.750.24">
    <property type="entry name" value="STAS domain"/>
    <property type="match status" value="1"/>
</dbReference>
<evidence type="ECO:0000259" key="1">
    <source>
        <dbReference type="PROSITE" id="PS50801"/>
    </source>
</evidence>
<accession>A0A1H6E7C9</accession>
<dbReference type="InterPro" id="IPR002645">
    <property type="entry name" value="STAS_dom"/>
</dbReference>
<name>A0A1H6E7C9_9ACTN</name>
<dbReference type="PROSITE" id="PS50801">
    <property type="entry name" value="STAS"/>
    <property type="match status" value="1"/>
</dbReference>
<sequence length="107" mass="11574">MYGRHPPLTDVTLVPHPLGLKVTGEIDYANRHVLAGALDQALQTGKQDLRLDLSGLTFIDVAGMRVIVAGAGRLPQGRRLILAPVSPQARRLLTLTGWRHASGLHMP</sequence>
<dbReference type="EMBL" id="FNVT01000008">
    <property type="protein sequence ID" value="SEG93163.1"/>
    <property type="molecule type" value="Genomic_DNA"/>
</dbReference>
<dbReference type="AlphaFoldDB" id="A0A1H6E7C9"/>
<dbReference type="CDD" id="cd07043">
    <property type="entry name" value="STAS_anti-anti-sigma_factors"/>
    <property type="match status" value="1"/>
</dbReference>
<evidence type="ECO:0000313" key="3">
    <source>
        <dbReference type="Proteomes" id="UP000236732"/>
    </source>
</evidence>
<feature type="domain" description="STAS" evidence="1">
    <location>
        <begin position="20"/>
        <end position="107"/>
    </location>
</feature>
<dbReference type="Pfam" id="PF13466">
    <property type="entry name" value="STAS_2"/>
    <property type="match status" value="1"/>
</dbReference>
<gene>
    <name evidence="2" type="ORF">SAMN05444920_10851</name>
</gene>
<dbReference type="InterPro" id="IPR036513">
    <property type="entry name" value="STAS_dom_sf"/>
</dbReference>
<organism evidence="2 3">
    <name type="scientific">Nonomuraea solani</name>
    <dbReference type="NCBI Taxonomy" id="1144553"/>
    <lineage>
        <taxon>Bacteria</taxon>
        <taxon>Bacillati</taxon>
        <taxon>Actinomycetota</taxon>
        <taxon>Actinomycetes</taxon>
        <taxon>Streptosporangiales</taxon>
        <taxon>Streptosporangiaceae</taxon>
        <taxon>Nonomuraea</taxon>
    </lineage>
</organism>
<proteinExistence type="predicted"/>
<reference evidence="2 3" key="1">
    <citation type="submission" date="2016-10" db="EMBL/GenBank/DDBJ databases">
        <authorList>
            <person name="de Groot N.N."/>
        </authorList>
    </citation>
    <scope>NUCLEOTIDE SEQUENCE [LARGE SCALE GENOMIC DNA]</scope>
    <source>
        <strain evidence="2 3">CGMCC 4.7037</strain>
    </source>
</reference>